<dbReference type="OrthoDB" id="438440at2759"/>
<name>J0WT41_AURST</name>
<feature type="chain" id="PRO_5003741390" evidence="1">
    <location>
        <begin position="19"/>
        <end position="282"/>
    </location>
</feature>
<dbReference type="GO" id="GO:0006629">
    <property type="term" value="P:lipid metabolic process"/>
    <property type="evidence" value="ECO:0007669"/>
    <property type="project" value="InterPro"/>
</dbReference>
<dbReference type="PANTHER" id="PTHR45908">
    <property type="entry name" value="PROTEIN CBG11750-RELATED"/>
    <property type="match status" value="1"/>
</dbReference>
<feature type="domain" description="Fungal lipase-type" evidence="2">
    <location>
        <begin position="75"/>
        <end position="212"/>
    </location>
</feature>
<dbReference type="SUPFAM" id="SSF53474">
    <property type="entry name" value="alpha/beta-Hydrolases"/>
    <property type="match status" value="1"/>
</dbReference>
<dbReference type="OMA" id="MEPRRWL"/>
<accession>J0WT41</accession>
<dbReference type="EMBL" id="JH687861">
    <property type="protein sequence ID" value="EJD36457.1"/>
    <property type="molecule type" value="Genomic_DNA"/>
</dbReference>
<dbReference type="CDD" id="cd00519">
    <property type="entry name" value="Lipase_3"/>
    <property type="match status" value="1"/>
</dbReference>
<dbReference type="Proteomes" id="UP000006514">
    <property type="component" value="Unassembled WGS sequence"/>
</dbReference>
<gene>
    <name evidence="3" type="ORF">AURDEDRAFT_188399</name>
</gene>
<dbReference type="InterPro" id="IPR002921">
    <property type="entry name" value="Fungal_lipase-type"/>
</dbReference>
<reference evidence="4" key="1">
    <citation type="journal article" date="2012" name="Science">
        <title>The Paleozoic origin of enzymatic lignin decomposition reconstructed from 31 fungal genomes.</title>
        <authorList>
            <person name="Floudas D."/>
            <person name="Binder M."/>
            <person name="Riley R."/>
            <person name="Barry K."/>
            <person name="Blanchette R.A."/>
            <person name="Henrissat B."/>
            <person name="Martinez A.T."/>
            <person name="Otillar R."/>
            <person name="Spatafora J.W."/>
            <person name="Yadav J.S."/>
            <person name="Aerts A."/>
            <person name="Benoit I."/>
            <person name="Boyd A."/>
            <person name="Carlson A."/>
            <person name="Copeland A."/>
            <person name="Coutinho P.M."/>
            <person name="de Vries R.P."/>
            <person name="Ferreira P."/>
            <person name="Findley K."/>
            <person name="Foster B."/>
            <person name="Gaskell J."/>
            <person name="Glotzer D."/>
            <person name="Gorecki P."/>
            <person name="Heitman J."/>
            <person name="Hesse C."/>
            <person name="Hori C."/>
            <person name="Igarashi K."/>
            <person name="Jurgens J.A."/>
            <person name="Kallen N."/>
            <person name="Kersten P."/>
            <person name="Kohler A."/>
            <person name="Kuees U."/>
            <person name="Kumar T.K.A."/>
            <person name="Kuo A."/>
            <person name="LaButti K."/>
            <person name="Larrondo L.F."/>
            <person name="Lindquist E."/>
            <person name="Ling A."/>
            <person name="Lombard V."/>
            <person name="Lucas S."/>
            <person name="Lundell T."/>
            <person name="Martin R."/>
            <person name="McLaughlin D.J."/>
            <person name="Morgenstern I."/>
            <person name="Morin E."/>
            <person name="Murat C."/>
            <person name="Nagy L.G."/>
            <person name="Nolan M."/>
            <person name="Ohm R.A."/>
            <person name="Patyshakuliyeva A."/>
            <person name="Rokas A."/>
            <person name="Ruiz-Duenas F.J."/>
            <person name="Sabat G."/>
            <person name="Salamov A."/>
            <person name="Samejima M."/>
            <person name="Schmutz J."/>
            <person name="Slot J.C."/>
            <person name="St John F."/>
            <person name="Stenlid J."/>
            <person name="Sun H."/>
            <person name="Sun S."/>
            <person name="Syed K."/>
            <person name="Tsang A."/>
            <person name="Wiebenga A."/>
            <person name="Young D."/>
            <person name="Pisabarro A."/>
            <person name="Eastwood D.C."/>
            <person name="Martin F."/>
            <person name="Cullen D."/>
            <person name="Grigoriev I.V."/>
            <person name="Hibbett D.S."/>
        </authorList>
    </citation>
    <scope>NUCLEOTIDE SEQUENCE [LARGE SCALE GENOMIC DNA]</scope>
    <source>
        <strain evidence="4">TFB10046</strain>
    </source>
</reference>
<evidence type="ECO:0000313" key="3">
    <source>
        <dbReference type="EMBL" id="EJD36457.1"/>
    </source>
</evidence>
<dbReference type="AlphaFoldDB" id="J0WT41"/>
<evidence type="ECO:0000256" key="1">
    <source>
        <dbReference type="SAM" id="SignalP"/>
    </source>
</evidence>
<evidence type="ECO:0000259" key="2">
    <source>
        <dbReference type="Pfam" id="PF01764"/>
    </source>
</evidence>
<dbReference type="KEGG" id="adl:AURDEDRAFT_188399"/>
<keyword evidence="4" id="KW-1185">Reference proteome</keyword>
<proteinExistence type="predicted"/>
<keyword evidence="1" id="KW-0732">Signal</keyword>
<evidence type="ECO:0000313" key="4">
    <source>
        <dbReference type="Proteomes" id="UP000006514"/>
    </source>
</evidence>
<feature type="signal peptide" evidence="1">
    <location>
        <begin position="1"/>
        <end position="18"/>
    </location>
</feature>
<dbReference type="Pfam" id="PF01764">
    <property type="entry name" value="Lipase_3"/>
    <property type="match status" value="1"/>
</dbReference>
<dbReference type="InterPro" id="IPR029058">
    <property type="entry name" value="AB_hydrolase_fold"/>
</dbReference>
<keyword evidence="3" id="KW-0378">Hydrolase</keyword>
<sequence length="282" mass="30665">MLFARVLALASLTAAAVAVDQATYDSLVHYFKYAASTYATACAYPNGQTLVSTFSDKKTDTQGFISRDDVRQEFVIAFRGSTNLKDAKQFNETELVDYPGVSGDHPPRVHKGFINAYNSVKPTIVNTITSALVGQHAHYALVAVGHDSGGALAVLTGPTLRNTFIDNRSQVYTYGQPRTGDLQFAFFIDELMGFSVHRAVNKKDGIPKIIPLDVENGYVHHPAEYWTGADPPSAATTVGCREFGEAVVGEDELCSLSVNTHLPNADHYVYYGIPVTQSFCTP</sequence>
<dbReference type="InParanoid" id="J0WT41"/>
<protein>
    <submittedName>
        <fullName evidence="3">Alpha/beta-hydrolase</fullName>
    </submittedName>
</protein>
<dbReference type="eggNOG" id="KOG4569">
    <property type="taxonomic scope" value="Eukaryota"/>
</dbReference>
<organism evidence="3 4">
    <name type="scientific">Auricularia subglabra (strain TFB-10046 / SS5)</name>
    <name type="common">White-rot fungus</name>
    <name type="synonym">Auricularia delicata (strain TFB10046)</name>
    <dbReference type="NCBI Taxonomy" id="717982"/>
    <lineage>
        <taxon>Eukaryota</taxon>
        <taxon>Fungi</taxon>
        <taxon>Dikarya</taxon>
        <taxon>Basidiomycota</taxon>
        <taxon>Agaricomycotina</taxon>
        <taxon>Agaricomycetes</taxon>
        <taxon>Auriculariales</taxon>
        <taxon>Auriculariaceae</taxon>
        <taxon>Auricularia</taxon>
    </lineage>
</organism>
<dbReference type="GO" id="GO:0016787">
    <property type="term" value="F:hydrolase activity"/>
    <property type="evidence" value="ECO:0007669"/>
    <property type="project" value="UniProtKB-KW"/>
</dbReference>
<dbReference type="Gene3D" id="3.40.50.1820">
    <property type="entry name" value="alpha/beta hydrolase"/>
    <property type="match status" value="1"/>
</dbReference>